<gene>
    <name evidence="1" type="ORF">ERICIII_04842</name>
</gene>
<accession>A0A2L1U7E1</accession>
<organism evidence="1 2">
    <name type="scientific">Paenibacillus larvae subsp. larvae</name>
    <dbReference type="NCBI Taxonomy" id="147375"/>
    <lineage>
        <taxon>Bacteria</taxon>
        <taxon>Bacillati</taxon>
        <taxon>Bacillota</taxon>
        <taxon>Bacilli</taxon>
        <taxon>Bacillales</taxon>
        <taxon>Paenibacillaceae</taxon>
        <taxon>Paenibacillus</taxon>
    </lineage>
</organism>
<name>A0A2L1U7E1_9BACL</name>
<proteinExistence type="predicted"/>
<protein>
    <submittedName>
        <fullName evidence="1">Uncharacterized protein</fullName>
    </submittedName>
</protein>
<keyword evidence="1" id="KW-0614">Plasmid</keyword>
<dbReference type="Proteomes" id="UP000239833">
    <property type="component" value="Plasmid unnamed1"/>
</dbReference>
<sequence length="187" mass="22358">MRMEKSKKLKPRIHRIIDHLAKNDLQRNLLINYAKDARDCFLTADYSKVQKKDDLFQKSRNENPKIENFLRSDIESLIIAGYGNEAYTYHDDGYMMEICNEKTGEMEVLNSQEIYDFAGNRISKDFGEHYLSRNVYEGDSELNERMYEDLKNKAQWQYIWYERSPADREIKPFKESVKVKIENGRIY</sequence>
<dbReference type="EMBL" id="CP019656">
    <property type="protein sequence ID" value="AVF28846.1"/>
    <property type="molecule type" value="Genomic_DNA"/>
</dbReference>
<evidence type="ECO:0000313" key="1">
    <source>
        <dbReference type="EMBL" id="AVF28846.1"/>
    </source>
</evidence>
<geneLocation type="plasmid" evidence="1">
    <name>unnamed1</name>
</geneLocation>
<dbReference type="AlphaFoldDB" id="A0A2L1U7E1"/>
<evidence type="ECO:0000313" key="2">
    <source>
        <dbReference type="Proteomes" id="UP000239833"/>
    </source>
</evidence>
<reference evidence="2" key="1">
    <citation type="submission" date="2017-02" db="EMBL/GenBank/DDBJ databases">
        <title>Delineation of Paenibacillus larvae strains originating from foulbrood outbreaks.</title>
        <authorList>
            <person name="Beims H."/>
            <person name="Bunk B."/>
            <person name="Sproeer C."/>
            <person name="Mohr K.I."/>
            <person name="Pradella S."/>
            <person name="Guenther G."/>
            <person name="Rohde M."/>
            <person name="von der Ohe W."/>
            <person name="Steinert M."/>
        </authorList>
    </citation>
    <scope>NUCLEOTIDE SEQUENCE [LARGE SCALE GENOMIC DNA]</scope>
    <source>
        <strain evidence="2">Eric_III</strain>
        <plasmid evidence="2">Plasmid unnamed1</plasmid>
    </source>
</reference>